<dbReference type="Proteomes" id="UP000325785">
    <property type="component" value="Chromosome"/>
</dbReference>
<organism evidence="5 6">
    <name type="scientific">Roseovarius indicus</name>
    <dbReference type="NCBI Taxonomy" id="540747"/>
    <lineage>
        <taxon>Bacteria</taxon>
        <taxon>Pseudomonadati</taxon>
        <taxon>Pseudomonadota</taxon>
        <taxon>Alphaproteobacteria</taxon>
        <taxon>Rhodobacterales</taxon>
        <taxon>Roseobacteraceae</taxon>
        <taxon>Roseovarius</taxon>
    </lineage>
</organism>
<evidence type="ECO:0000256" key="4">
    <source>
        <dbReference type="SAM" id="SignalP"/>
    </source>
</evidence>
<evidence type="ECO:0000256" key="1">
    <source>
        <dbReference type="ARBA" id="ARBA00010634"/>
    </source>
</evidence>
<dbReference type="EMBL" id="CP031598">
    <property type="protein sequence ID" value="QEW24614.1"/>
    <property type="molecule type" value="Genomic_DNA"/>
</dbReference>
<evidence type="ECO:0000313" key="6">
    <source>
        <dbReference type="Proteomes" id="UP000325785"/>
    </source>
</evidence>
<proteinExistence type="inferred from homology"/>
<reference evidence="5 6" key="1">
    <citation type="submission" date="2018-08" db="EMBL/GenBank/DDBJ databases">
        <title>Genetic Globetrotter - A new plasmid hitch-hiking vast phylogenetic and geographic distances.</title>
        <authorList>
            <person name="Vollmers J."/>
            <person name="Petersen J."/>
        </authorList>
    </citation>
    <scope>NUCLEOTIDE SEQUENCE [LARGE SCALE GENOMIC DNA]</scope>
    <source>
        <strain evidence="5 6">DSM 26383</strain>
    </source>
</reference>
<sequence precursor="true">MTYLTSLTSTRVLRAALGAVLAAGLAACSAPGPNHPPGEPWDPYEKRNRSVHEFNKNLDRSVIRPVSRGYSAFMPDDIETAVSRFSANLSIPQAVVNNILQGNMRGATEDTYRFLVNTTFGLGGFFDPATELNMPAATEADFGETLAVWGVREGAYVETPIFGPSTERAYAGRWVDLFTNPLRYVLESPESYIPPSASVSATLTQRGRYGDSIDGVLYDSADSYAQARSLYLQNRRFKLGGSEGDAYVDPYEDPYGATYEDPYDDPYAE</sequence>
<evidence type="ECO:0000313" key="5">
    <source>
        <dbReference type="EMBL" id="QEW24614.1"/>
    </source>
</evidence>
<evidence type="ECO:0000256" key="2">
    <source>
        <dbReference type="ARBA" id="ARBA00022729"/>
    </source>
</evidence>
<feature type="region of interest" description="Disordered" evidence="3">
    <location>
        <begin position="242"/>
        <end position="269"/>
    </location>
</feature>
<dbReference type="InterPro" id="IPR007428">
    <property type="entry name" value="MlaA"/>
</dbReference>
<gene>
    <name evidence="5" type="primary">mlaA</name>
    <name evidence="5" type="ORF">RIdsm_00395</name>
</gene>
<feature type="signal peptide" evidence="4">
    <location>
        <begin position="1"/>
        <end position="22"/>
    </location>
</feature>
<protein>
    <submittedName>
        <fullName evidence="5">Putative phospholipid-binding lipoprotein MlaA</fullName>
    </submittedName>
</protein>
<keyword evidence="2 4" id="KW-0732">Signal</keyword>
<evidence type="ECO:0000256" key="3">
    <source>
        <dbReference type="SAM" id="MobiDB-lite"/>
    </source>
</evidence>
<dbReference type="PANTHER" id="PTHR30035">
    <property type="entry name" value="LIPOPROTEIN VACJ-RELATED"/>
    <property type="match status" value="1"/>
</dbReference>
<dbReference type="GO" id="GO:0120010">
    <property type="term" value="P:intermembrane phospholipid transfer"/>
    <property type="evidence" value="ECO:0007669"/>
    <property type="project" value="TreeGrafter"/>
</dbReference>
<keyword evidence="5" id="KW-0449">Lipoprotein</keyword>
<comment type="similarity">
    <text evidence="1">Belongs to the MlaA family.</text>
</comment>
<dbReference type="Pfam" id="PF04333">
    <property type="entry name" value="MlaA"/>
    <property type="match status" value="1"/>
</dbReference>
<dbReference type="PANTHER" id="PTHR30035:SF3">
    <property type="entry name" value="INTERMEMBRANE PHOSPHOLIPID TRANSPORT SYSTEM LIPOPROTEIN MLAA"/>
    <property type="match status" value="1"/>
</dbReference>
<feature type="chain" id="PRO_5024954994" evidence="4">
    <location>
        <begin position="23"/>
        <end position="269"/>
    </location>
</feature>
<dbReference type="AlphaFoldDB" id="A0A5P3A798"/>
<accession>A0A5P3A798</accession>
<dbReference type="PRINTS" id="PR01805">
    <property type="entry name" value="VACJLIPOPROT"/>
</dbReference>
<dbReference type="KEGG" id="rid:RIdsm_00395"/>
<dbReference type="GO" id="GO:0016020">
    <property type="term" value="C:membrane"/>
    <property type="evidence" value="ECO:0007669"/>
    <property type="project" value="InterPro"/>
</dbReference>
<dbReference type="RefSeq" id="WP_235607896.1">
    <property type="nucleotide sequence ID" value="NZ_CAXRJZ010000025.1"/>
</dbReference>
<name>A0A5P3A798_9RHOB</name>